<dbReference type="EMBL" id="JAHXDN010000004">
    <property type="protein sequence ID" value="MBW4709054.1"/>
    <property type="molecule type" value="Genomic_DNA"/>
</dbReference>
<reference evidence="4" key="1">
    <citation type="submission" date="2021-07" db="EMBL/GenBank/DDBJ databases">
        <title>Roseobacter insulae sp. nov., isolated from a tidal flat.</title>
        <authorList>
            <person name="Park S."/>
            <person name="Yoon J.-H."/>
        </authorList>
    </citation>
    <scope>NUCLEOTIDE SEQUENCE</scope>
    <source>
        <strain evidence="4">YSTF-M11</strain>
    </source>
</reference>
<dbReference type="InterPro" id="IPR000182">
    <property type="entry name" value="GNAT_dom"/>
</dbReference>
<comment type="caution">
    <text evidence="4">The sequence shown here is derived from an EMBL/GenBank/DDBJ whole genome shotgun (WGS) entry which is preliminary data.</text>
</comment>
<proteinExistence type="predicted"/>
<accession>A0A9X1FX76</accession>
<dbReference type="PROSITE" id="PS51186">
    <property type="entry name" value="GNAT"/>
    <property type="match status" value="1"/>
</dbReference>
<keyword evidence="5" id="KW-1185">Reference proteome</keyword>
<evidence type="ECO:0000259" key="3">
    <source>
        <dbReference type="PROSITE" id="PS51186"/>
    </source>
</evidence>
<dbReference type="Proteomes" id="UP001138661">
    <property type="component" value="Unassembled WGS sequence"/>
</dbReference>
<keyword evidence="1" id="KW-0808">Transferase</keyword>
<dbReference type="AlphaFoldDB" id="A0A9X1FX76"/>
<dbReference type="Pfam" id="PF00583">
    <property type="entry name" value="Acetyltransf_1"/>
    <property type="match status" value="1"/>
</dbReference>
<evidence type="ECO:0000256" key="1">
    <source>
        <dbReference type="ARBA" id="ARBA00022679"/>
    </source>
</evidence>
<evidence type="ECO:0000313" key="5">
    <source>
        <dbReference type="Proteomes" id="UP001138661"/>
    </source>
</evidence>
<name>A0A9X1FX76_9RHOB</name>
<sequence>MNIVSKAGTEVCAARRSDAAALADLIVIAGDGLPLVLWEQMREGDETAMDVGRRRAKRDAGGFSWQKSDVVRDAEDLVISALVSYPLKQRTPAPDIAQASAVFRPLLALENLAVGTWYINVLATFEHARGQGAATALLQHAETRARTSGYTALSLITGDVNPARKLYESLGFVEVAREEIVKSGWSYDGTEWLLYRKPV</sequence>
<dbReference type="GO" id="GO:0016747">
    <property type="term" value="F:acyltransferase activity, transferring groups other than amino-acyl groups"/>
    <property type="evidence" value="ECO:0007669"/>
    <property type="project" value="InterPro"/>
</dbReference>
<organism evidence="4 5">
    <name type="scientific">Roseobacter insulae</name>
    <dbReference type="NCBI Taxonomy" id="2859783"/>
    <lineage>
        <taxon>Bacteria</taxon>
        <taxon>Pseudomonadati</taxon>
        <taxon>Pseudomonadota</taxon>
        <taxon>Alphaproteobacteria</taxon>
        <taxon>Rhodobacterales</taxon>
        <taxon>Roseobacteraceae</taxon>
        <taxon>Roseobacter</taxon>
    </lineage>
</organism>
<evidence type="ECO:0000313" key="4">
    <source>
        <dbReference type="EMBL" id="MBW4709054.1"/>
    </source>
</evidence>
<dbReference type="PANTHER" id="PTHR43877">
    <property type="entry name" value="AMINOALKYLPHOSPHONATE N-ACETYLTRANSFERASE-RELATED-RELATED"/>
    <property type="match status" value="1"/>
</dbReference>
<dbReference type="InterPro" id="IPR050832">
    <property type="entry name" value="Bact_Acetyltransf"/>
</dbReference>
<dbReference type="CDD" id="cd04301">
    <property type="entry name" value="NAT_SF"/>
    <property type="match status" value="1"/>
</dbReference>
<evidence type="ECO:0000256" key="2">
    <source>
        <dbReference type="ARBA" id="ARBA00023315"/>
    </source>
</evidence>
<feature type="domain" description="N-acetyltransferase" evidence="3">
    <location>
        <begin position="9"/>
        <end position="199"/>
    </location>
</feature>
<gene>
    <name evidence="4" type="ORF">KX928_14785</name>
</gene>
<protein>
    <submittedName>
        <fullName evidence="4">GNAT family N-acetyltransferase</fullName>
    </submittedName>
</protein>
<dbReference type="PANTHER" id="PTHR43877:SF2">
    <property type="entry name" value="AMINOALKYLPHOSPHONATE N-ACETYLTRANSFERASE-RELATED"/>
    <property type="match status" value="1"/>
</dbReference>
<dbReference type="RefSeq" id="WP_219504188.1">
    <property type="nucleotide sequence ID" value="NZ_JAHXDN010000004.1"/>
</dbReference>
<keyword evidence="2" id="KW-0012">Acyltransferase</keyword>